<dbReference type="RefSeq" id="WP_291036840.1">
    <property type="nucleotide sequence ID" value="NZ_JAVDTI010000013.1"/>
</dbReference>
<keyword evidence="3" id="KW-1185">Reference proteome</keyword>
<dbReference type="EMBL" id="JAVDTI010000013">
    <property type="protein sequence ID" value="MDR6809779.1"/>
    <property type="molecule type" value="Genomic_DNA"/>
</dbReference>
<reference evidence="2 3" key="1">
    <citation type="submission" date="2023-07" db="EMBL/GenBank/DDBJ databases">
        <title>Sorghum-associated microbial communities from plants grown in Nebraska, USA.</title>
        <authorList>
            <person name="Schachtman D."/>
        </authorList>
    </citation>
    <scope>NUCLEOTIDE SEQUENCE [LARGE SCALE GENOMIC DNA]</scope>
    <source>
        <strain evidence="2 3">BE57</strain>
    </source>
</reference>
<dbReference type="InterPro" id="IPR006674">
    <property type="entry name" value="HD_domain"/>
</dbReference>
<evidence type="ECO:0000259" key="1">
    <source>
        <dbReference type="SMART" id="SM00471"/>
    </source>
</evidence>
<gene>
    <name evidence="2" type="ORF">J2W84_006855</name>
</gene>
<accession>A0ABU1R8P9</accession>
<sequence length="202" mass="23022">MTYQELGTFCKNYVAQLYAGRTDKFLIFHNLAHTCRVVERAEQILSYYQLPDRERFVVIAAALFHDVGYLYNDLVAHEETGAAVANKLLQSQNVDEEDILEVLGCILATSLPQHPTGLLQSIVCDADLFHLGTSEFFPRDALMLAETEVRKGIKIAPRTWIESTIELMENHHFHTQYCKMLLDGPKGTNLEKLKIKLEQIPE</sequence>
<proteinExistence type="predicted"/>
<protein>
    <submittedName>
        <fullName evidence="2">Metal-dependent HD superfamily phosphohydrolase</fullName>
    </submittedName>
</protein>
<dbReference type="Pfam" id="PF01966">
    <property type="entry name" value="HD"/>
    <property type="match status" value="1"/>
</dbReference>
<dbReference type="CDD" id="cd00077">
    <property type="entry name" value="HDc"/>
    <property type="match status" value="1"/>
</dbReference>
<organism evidence="2 3">
    <name type="scientific">Dyadobacter fermentans</name>
    <dbReference type="NCBI Taxonomy" id="94254"/>
    <lineage>
        <taxon>Bacteria</taxon>
        <taxon>Pseudomonadati</taxon>
        <taxon>Bacteroidota</taxon>
        <taxon>Cytophagia</taxon>
        <taxon>Cytophagales</taxon>
        <taxon>Spirosomataceae</taxon>
        <taxon>Dyadobacter</taxon>
    </lineage>
</organism>
<name>A0ABU1R8P9_9BACT</name>
<comment type="caution">
    <text evidence="2">The sequence shown here is derived from an EMBL/GenBank/DDBJ whole genome shotgun (WGS) entry which is preliminary data.</text>
</comment>
<evidence type="ECO:0000313" key="3">
    <source>
        <dbReference type="Proteomes" id="UP001264980"/>
    </source>
</evidence>
<dbReference type="InterPro" id="IPR003607">
    <property type="entry name" value="HD/PDEase_dom"/>
</dbReference>
<dbReference type="SUPFAM" id="SSF109604">
    <property type="entry name" value="HD-domain/PDEase-like"/>
    <property type="match status" value="1"/>
</dbReference>
<dbReference type="Gene3D" id="1.10.3210.10">
    <property type="entry name" value="Hypothetical protein af1432"/>
    <property type="match status" value="1"/>
</dbReference>
<feature type="domain" description="HD/PDEase" evidence="1">
    <location>
        <begin position="26"/>
        <end position="141"/>
    </location>
</feature>
<dbReference type="Proteomes" id="UP001264980">
    <property type="component" value="Unassembled WGS sequence"/>
</dbReference>
<dbReference type="SMART" id="SM00471">
    <property type="entry name" value="HDc"/>
    <property type="match status" value="1"/>
</dbReference>
<evidence type="ECO:0000313" key="2">
    <source>
        <dbReference type="EMBL" id="MDR6809779.1"/>
    </source>
</evidence>